<sequence length="357" mass="37680">MAQDLARQVADQVWAHFGLRLSTLDRVAHGADQHARLWLASTVDGTRYAVKLSGGGTSAGLVVTAYLADQGVPGIAAPLRIHDGRLFVDHGNHRLSVVPWVSDQRALDGPMTSAHWRAYGAVLAAVHAAPVTGELSRLLPAGGAAYPSIVAATRAMAARLRDPDAGDLVDPLFAELAGVWSAAADRLGVLTTEIERGAVDLVARPGSGVVCHGDPHLGNLLLGADGQVWLIDWDDAVLAPVECDLMFVLGGVLAFAPITAEQQKAVLAGYGTTDVDPARLAWFLAVRALDDLSDWTRQALNRDAEASDRSRAARIVRGLVSPVGLVTLADTAMRGLDRRRGTPAILHFLPGQGSQKP</sequence>
<name>A0ABS9MWC4_9ACTN</name>
<keyword evidence="3" id="KW-1185">Reference proteome</keyword>
<feature type="domain" description="Aminoglycoside phosphotransferase" evidence="1">
    <location>
        <begin position="31"/>
        <end position="283"/>
    </location>
</feature>
<evidence type="ECO:0000313" key="3">
    <source>
        <dbReference type="Proteomes" id="UP001201629"/>
    </source>
</evidence>
<evidence type="ECO:0000313" key="2">
    <source>
        <dbReference type="EMBL" id="MCG5442001.1"/>
    </source>
</evidence>
<dbReference type="Proteomes" id="UP001201629">
    <property type="component" value="Unassembled WGS sequence"/>
</dbReference>
<proteinExistence type="predicted"/>
<dbReference type="Gene3D" id="1.10.510.10">
    <property type="entry name" value="Transferase(Phosphotransferase) domain 1"/>
    <property type="match status" value="1"/>
</dbReference>
<evidence type="ECO:0000259" key="1">
    <source>
        <dbReference type="Pfam" id="PF01636"/>
    </source>
</evidence>
<dbReference type="SUPFAM" id="SSF56112">
    <property type="entry name" value="Protein kinase-like (PK-like)"/>
    <property type="match status" value="1"/>
</dbReference>
<dbReference type="Gene3D" id="1.20.58.840">
    <property type="match status" value="1"/>
</dbReference>
<dbReference type="RefSeq" id="WP_238677379.1">
    <property type="nucleotide sequence ID" value="NZ_JAKKFD010000005.1"/>
</dbReference>
<comment type="caution">
    <text evidence="2">The sequence shown here is derived from an EMBL/GenBank/DDBJ whole genome shotgun (WGS) entry which is preliminary data.</text>
</comment>
<dbReference type="Pfam" id="PF01636">
    <property type="entry name" value="APH"/>
    <property type="match status" value="1"/>
</dbReference>
<dbReference type="InterPro" id="IPR011009">
    <property type="entry name" value="Kinase-like_dom_sf"/>
</dbReference>
<dbReference type="EMBL" id="JAKKFD010000005">
    <property type="protein sequence ID" value="MCG5442001.1"/>
    <property type="molecule type" value="Genomic_DNA"/>
</dbReference>
<dbReference type="Gene3D" id="3.30.200.20">
    <property type="entry name" value="Phosphorylase Kinase, domain 1"/>
    <property type="match status" value="1"/>
</dbReference>
<protein>
    <submittedName>
        <fullName evidence="2">Phosphotransferase</fullName>
    </submittedName>
</protein>
<reference evidence="2 3" key="1">
    <citation type="submission" date="2022-01" db="EMBL/GenBank/DDBJ databases">
        <authorList>
            <person name="Riesco R."/>
            <person name="Trujillo M.E."/>
        </authorList>
    </citation>
    <scope>NUCLEOTIDE SEQUENCE [LARGE SCALE GENOMIC DNA]</scope>
    <source>
        <strain evidence="2 3">NIE79</strain>
    </source>
</reference>
<accession>A0ABS9MWC4</accession>
<organism evidence="2 3">
    <name type="scientific">Micromonospora trifolii</name>
    <dbReference type="NCBI Taxonomy" id="2911208"/>
    <lineage>
        <taxon>Bacteria</taxon>
        <taxon>Bacillati</taxon>
        <taxon>Actinomycetota</taxon>
        <taxon>Actinomycetes</taxon>
        <taxon>Micromonosporales</taxon>
        <taxon>Micromonosporaceae</taxon>
        <taxon>Micromonospora</taxon>
    </lineage>
</organism>
<gene>
    <name evidence="2" type="ORF">NIE79_005057</name>
</gene>
<dbReference type="InterPro" id="IPR002575">
    <property type="entry name" value="Aminoglycoside_PTrfase"/>
</dbReference>